<evidence type="ECO:0000256" key="1">
    <source>
        <dbReference type="SAM" id="Phobius"/>
    </source>
</evidence>
<feature type="domain" description="Microcin J25-processing protein McjB C-terminal" evidence="2">
    <location>
        <begin position="33"/>
        <end position="133"/>
    </location>
</feature>
<accession>A0A645IH44</accession>
<keyword evidence="1" id="KW-0812">Transmembrane</keyword>
<dbReference type="InterPro" id="IPR032708">
    <property type="entry name" value="McjB_C"/>
</dbReference>
<dbReference type="Pfam" id="PF13471">
    <property type="entry name" value="Transglut_core3"/>
    <property type="match status" value="1"/>
</dbReference>
<protein>
    <recommendedName>
        <fullName evidence="2">Microcin J25-processing protein McjB C-terminal domain-containing protein</fullName>
    </recommendedName>
</protein>
<name>A0A645IH44_9ZZZZ</name>
<proteinExistence type="predicted"/>
<keyword evidence="1" id="KW-0472">Membrane</keyword>
<dbReference type="InterPro" id="IPR053521">
    <property type="entry name" value="McjB-like"/>
</dbReference>
<dbReference type="NCBIfam" id="NF033537">
    <property type="entry name" value="lasso_biosyn_B2"/>
    <property type="match status" value="1"/>
</dbReference>
<evidence type="ECO:0000259" key="2">
    <source>
        <dbReference type="Pfam" id="PF13471"/>
    </source>
</evidence>
<gene>
    <name evidence="3" type="ORF">SDC9_197932</name>
</gene>
<feature type="transmembrane region" description="Helical" evidence="1">
    <location>
        <begin position="16"/>
        <end position="36"/>
    </location>
</feature>
<reference evidence="3" key="1">
    <citation type="submission" date="2019-08" db="EMBL/GenBank/DDBJ databases">
        <authorList>
            <person name="Kucharzyk K."/>
            <person name="Murdoch R.W."/>
            <person name="Higgins S."/>
            <person name="Loffler F."/>
        </authorList>
    </citation>
    <scope>NUCLEOTIDE SEQUENCE</scope>
</reference>
<comment type="caution">
    <text evidence="3">The sequence shown here is derived from an EMBL/GenBank/DDBJ whole genome shotgun (WGS) entry which is preliminary data.</text>
</comment>
<keyword evidence="1" id="KW-1133">Transmembrane helix</keyword>
<dbReference type="AlphaFoldDB" id="A0A645IH44"/>
<evidence type="ECO:0000313" key="3">
    <source>
        <dbReference type="EMBL" id="MPN50306.1"/>
    </source>
</evidence>
<dbReference type="EMBL" id="VSSQ01114362">
    <property type="protein sequence ID" value="MPN50306.1"/>
    <property type="molecule type" value="Genomic_DNA"/>
</dbReference>
<organism evidence="3">
    <name type="scientific">bioreactor metagenome</name>
    <dbReference type="NCBI Taxonomy" id="1076179"/>
    <lineage>
        <taxon>unclassified sequences</taxon>
        <taxon>metagenomes</taxon>
        <taxon>ecological metagenomes</taxon>
    </lineage>
</organism>
<sequence>MSNIKAYARLTKRERLLFWEALFFLFSSKLLLMLPFRYCIKLLKRERPGAVQLPPEELRRIRDAISRANKLAFWKNICIVKSFAARFMLQRRKIDSEMFYGLRVGEGKLEAHAWLVAGDVTITPKGNQDMKVIYKV</sequence>